<evidence type="ECO:0000313" key="11">
    <source>
        <dbReference type="Proteomes" id="UP000001208"/>
    </source>
</evidence>
<dbReference type="OrthoDB" id="9804077at2"/>
<keyword evidence="3" id="KW-0694">RNA-binding</keyword>
<feature type="compositionally biased region" description="Basic and acidic residues" evidence="8">
    <location>
        <begin position="587"/>
        <end position="596"/>
    </location>
</feature>
<feature type="domain" description="S1 motif" evidence="9">
    <location>
        <begin position="305"/>
        <end position="375"/>
    </location>
</feature>
<feature type="compositionally biased region" description="Basic and acidic residues" evidence="8">
    <location>
        <begin position="563"/>
        <end position="573"/>
    </location>
</feature>
<dbReference type="PANTHER" id="PTHR10724">
    <property type="entry name" value="30S RIBOSOMAL PROTEIN S1"/>
    <property type="match status" value="1"/>
</dbReference>
<evidence type="ECO:0000256" key="7">
    <source>
        <dbReference type="ARBA" id="ARBA00035517"/>
    </source>
</evidence>
<evidence type="ECO:0000256" key="8">
    <source>
        <dbReference type="SAM" id="MobiDB-lite"/>
    </source>
</evidence>
<sequence>MAASQTTQTVEEKVEPKVKKSKPVKFFADYGEAELKEMEALYSSTLNELNEEEIVKGRVVSISEKDVTIDVGLKSEGIVQLIEFQNPEELKEGDDVEVFLESIEDKMGQLILSKRKADVMRIWEKIYDSLEKGTIISGKIIARVKGGMTVSLSGVEAFLPGSQIDVKPVRDFDALVGQTMDFRVVKINPLTQNIVVSHKVILEEEYEARRKEMLANIKVGMVLEGTVKNITDFGIFVDLGGLDGLVHITDITWGRISHPSEAVNLDDPIKVVVIGYDADKQRVSLGMKQLTPHPWENIEEKYPAGTRVTGKVVSITDYGAFVEIEKGIEGLVHISEMSWTQHIKHPNQFVTMGQEVECVILNIDKEHTKLSLSMKQTEEDPWIVLAEKYPVDSEHKGIVRNITDFGVFVELESGVDGLVHISDLSWTKKIRHPSEIVKKNQELDVKVLKFDVKARRIALGHKQIEPDPWSDFENDYAVGTETKGKIAQIIEKGVIVELPSGVDGFVPASHLLQGGVRDINASFKVGDELPLKVIEFDRENKRIILSALEYFKGKSKEEIEEYMKQHPKEKQEIQEATAELDAPSGSGDKKAKETEPAKAASSASESAPAKSNDEKK</sequence>
<evidence type="ECO:0000259" key="9">
    <source>
        <dbReference type="PROSITE" id="PS50126"/>
    </source>
</evidence>
<evidence type="ECO:0000313" key="10">
    <source>
        <dbReference type="EMBL" id="ACF12586.1"/>
    </source>
</evidence>
<dbReference type="NCBIfam" id="TIGR00717">
    <property type="entry name" value="rpsA"/>
    <property type="match status" value="1"/>
</dbReference>
<dbReference type="Gene3D" id="2.40.50.140">
    <property type="entry name" value="Nucleic acid-binding proteins"/>
    <property type="match status" value="6"/>
</dbReference>
<dbReference type="CDD" id="cd00164">
    <property type="entry name" value="S1_like"/>
    <property type="match status" value="1"/>
</dbReference>
<evidence type="ECO:0000256" key="4">
    <source>
        <dbReference type="ARBA" id="ARBA00022980"/>
    </source>
</evidence>
<keyword evidence="11" id="KW-1185">Reference proteome</keyword>
<feature type="domain" description="S1 motif" evidence="9">
    <location>
        <begin position="479"/>
        <end position="548"/>
    </location>
</feature>
<feature type="domain" description="S1 motif" evidence="9">
    <location>
        <begin position="133"/>
        <end position="199"/>
    </location>
</feature>
<dbReference type="InterPro" id="IPR000110">
    <property type="entry name" value="Ribosomal_bS1"/>
</dbReference>
<comment type="similarity">
    <text evidence="1">Belongs to the bacterial ribosomal protein bS1 family.</text>
</comment>
<evidence type="ECO:0000256" key="6">
    <source>
        <dbReference type="ARBA" id="ARBA00035293"/>
    </source>
</evidence>
<dbReference type="PANTHER" id="PTHR10724:SF7">
    <property type="entry name" value="SMALL RIBOSOMAL SUBUNIT PROTEIN BS1C"/>
    <property type="match status" value="1"/>
</dbReference>
<dbReference type="EMBL" id="CP001100">
    <property type="protein sequence ID" value="ACF12586.1"/>
    <property type="molecule type" value="Genomic_DNA"/>
</dbReference>
<keyword evidence="2" id="KW-0677">Repeat</keyword>
<dbReference type="FunFam" id="2.40.50.140:FF:000110">
    <property type="entry name" value="30S ribosomal protein S1"/>
    <property type="match status" value="1"/>
</dbReference>
<dbReference type="FunFam" id="2.40.50.140:FF:000051">
    <property type="entry name" value="RNA-binding transcriptional accessory protein"/>
    <property type="match status" value="1"/>
</dbReference>
<dbReference type="SMART" id="SM00316">
    <property type="entry name" value="S1"/>
    <property type="match status" value="6"/>
</dbReference>
<feature type="domain" description="S1 motif" evidence="9">
    <location>
        <begin position="220"/>
        <end position="288"/>
    </location>
</feature>
<keyword evidence="5" id="KW-0687">Ribonucleoprotein</keyword>
<protein>
    <recommendedName>
        <fullName evidence="6">Small ribosomal subunit protein bS1</fullName>
    </recommendedName>
    <alternativeName>
        <fullName evidence="7">30S ribosomal protein S1</fullName>
    </alternativeName>
</protein>
<dbReference type="GO" id="GO:0022627">
    <property type="term" value="C:cytosolic small ribosomal subunit"/>
    <property type="evidence" value="ECO:0007669"/>
    <property type="project" value="TreeGrafter"/>
</dbReference>
<dbReference type="InterPro" id="IPR012340">
    <property type="entry name" value="NA-bd_OB-fold"/>
</dbReference>
<evidence type="ECO:0000256" key="1">
    <source>
        <dbReference type="ARBA" id="ARBA00006767"/>
    </source>
</evidence>
<dbReference type="NCBIfam" id="NF004953">
    <property type="entry name" value="PRK06299.1-3"/>
    <property type="match status" value="1"/>
</dbReference>
<dbReference type="AlphaFoldDB" id="B3QSU3"/>
<feature type="region of interest" description="Disordered" evidence="8">
    <location>
        <begin position="563"/>
        <end position="616"/>
    </location>
</feature>
<evidence type="ECO:0000256" key="3">
    <source>
        <dbReference type="ARBA" id="ARBA00022884"/>
    </source>
</evidence>
<dbReference type="STRING" id="517418.Ctha_0115"/>
<feature type="compositionally biased region" description="Low complexity" evidence="8">
    <location>
        <begin position="597"/>
        <end position="610"/>
    </location>
</feature>
<organism evidence="10 11">
    <name type="scientific">Chloroherpeton thalassium (strain ATCC 35110 / GB-78)</name>
    <dbReference type="NCBI Taxonomy" id="517418"/>
    <lineage>
        <taxon>Bacteria</taxon>
        <taxon>Pseudomonadati</taxon>
        <taxon>Chlorobiota</taxon>
        <taxon>Chlorobiia</taxon>
        <taxon>Chlorobiales</taxon>
        <taxon>Chloroherpetonaceae</taxon>
        <taxon>Chloroherpeton</taxon>
    </lineage>
</organism>
<dbReference type="Proteomes" id="UP000001208">
    <property type="component" value="Chromosome"/>
</dbReference>
<dbReference type="Pfam" id="PF00575">
    <property type="entry name" value="S1"/>
    <property type="match status" value="6"/>
</dbReference>
<dbReference type="RefSeq" id="WP_012498670.1">
    <property type="nucleotide sequence ID" value="NC_011026.1"/>
</dbReference>
<dbReference type="PRINTS" id="PR00681">
    <property type="entry name" value="RIBOSOMALS1"/>
</dbReference>
<dbReference type="KEGG" id="cts:Ctha_0115"/>
<keyword evidence="4 10" id="KW-0689">Ribosomal protein</keyword>
<dbReference type="SUPFAM" id="SSF50249">
    <property type="entry name" value="Nucleic acid-binding proteins"/>
    <property type="match status" value="6"/>
</dbReference>
<name>B3QSU3_CHLT3</name>
<evidence type="ECO:0000256" key="2">
    <source>
        <dbReference type="ARBA" id="ARBA00022737"/>
    </source>
</evidence>
<dbReference type="eggNOG" id="COG0539">
    <property type="taxonomic scope" value="Bacteria"/>
</dbReference>
<dbReference type="GO" id="GO:0003735">
    <property type="term" value="F:structural constituent of ribosome"/>
    <property type="evidence" value="ECO:0007669"/>
    <property type="project" value="InterPro"/>
</dbReference>
<dbReference type="CDD" id="cd04465">
    <property type="entry name" value="S1_RPS1_repeat_ec2_hs2"/>
    <property type="match status" value="1"/>
</dbReference>
<gene>
    <name evidence="10" type="ordered locus">Ctha_0115</name>
</gene>
<dbReference type="InterPro" id="IPR050437">
    <property type="entry name" value="Ribos_protein_bS1-like"/>
</dbReference>
<dbReference type="CDD" id="cd05688">
    <property type="entry name" value="S1_RPS1_repeat_ec3"/>
    <property type="match status" value="1"/>
</dbReference>
<accession>B3QSU3</accession>
<dbReference type="GO" id="GO:0006412">
    <property type="term" value="P:translation"/>
    <property type="evidence" value="ECO:0007669"/>
    <property type="project" value="InterPro"/>
</dbReference>
<dbReference type="PROSITE" id="PS50126">
    <property type="entry name" value="S1"/>
    <property type="match status" value="6"/>
</dbReference>
<dbReference type="InterPro" id="IPR035104">
    <property type="entry name" value="Ribosomal_protein_S1-like"/>
</dbReference>
<proteinExistence type="inferred from homology"/>
<dbReference type="HOGENOM" id="CLU_015805_2_1_10"/>
<feature type="domain" description="S1 motif" evidence="9">
    <location>
        <begin position="392"/>
        <end position="462"/>
    </location>
</feature>
<evidence type="ECO:0000256" key="5">
    <source>
        <dbReference type="ARBA" id="ARBA00023274"/>
    </source>
</evidence>
<dbReference type="InterPro" id="IPR003029">
    <property type="entry name" value="S1_domain"/>
</dbReference>
<dbReference type="GO" id="GO:0003729">
    <property type="term" value="F:mRNA binding"/>
    <property type="evidence" value="ECO:0007669"/>
    <property type="project" value="TreeGrafter"/>
</dbReference>
<dbReference type="FunFam" id="2.40.50.140:FF:000011">
    <property type="entry name" value="30S ribosomal protein S1"/>
    <property type="match status" value="2"/>
</dbReference>
<feature type="domain" description="S1 motif" evidence="9">
    <location>
        <begin position="52"/>
        <end position="115"/>
    </location>
</feature>
<dbReference type="CDD" id="cd05687">
    <property type="entry name" value="S1_RPS1_repeat_ec1_hs1"/>
    <property type="match status" value="1"/>
</dbReference>
<reference evidence="10 11" key="1">
    <citation type="submission" date="2008-06" db="EMBL/GenBank/DDBJ databases">
        <title>Complete sequence of Chloroherpeton thalassium ATCC 35110.</title>
        <authorList>
            <consortium name="US DOE Joint Genome Institute"/>
            <person name="Lucas S."/>
            <person name="Copeland A."/>
            <person name="Lapidus A."/>
            <person name="Glavina del Rio T."/>
            <person name="Dalin E."/>
            <person name="Tice H."/>
            <person name="Bruce D."/>
            <person name="Goodwin L."/>
            <person name="Pitluck S."/>
            <person name="Schmutz J."/>
            <person name="Larimer F."/>
            <person name="Land M."/>
            <person name="Hauser L."/>
            <person name="Kyrpides N."/>
            <person name="Mikhailova N."/>
            <person name="Liu Z."/>
            <person name="Li T."/>
            <person name="Zhao F."/>
            <person name="Overmann J."/>
            <person name="Bryant D.A."/>
            <person name="Richardson P."/>
        </authorList>
    </citation>
    <scope>NUCLEOTIDE SEQUENCE [LARGE SCALE GENOMIC DNA]</scope>
    <source>
        <strain evidence="11">ATCC 35110 / GB-78</strain>
    </source>
</reference>